<dbReference type="RefSeq" id="WP_167673101.1">
    <property type="nucleotide sequence ID" value="NZ_JAATJS010000003.1"/>
</dbReference>
<sequence>MTINADISPPHHWIKLTDVLDPAGAMGEIFCDEEAARGKEDALLKAYKGGDASSMKRQDGSYEPLFVRRAEFTFPVFNATFTRAVIFIHTGEKRWFHAADGKISKSPADMAGWVEIYHKRKGKWFLRAREGLYIT</sequence>
<accession>A0ABX0VDM8</accession>
<dbReference type="Proteomes" id="UP000707352">
    <property type="component" value="Unassembled WGS sequence"/>
</dbReference>
<organism evidence="1 2">
    <name type="scientific">Microvirga terricola</name>
    <dbReference type="NCBI Taxonomy" id="2719797"/>
    <lineage>
        <taxon>Bacteria</taxon>
        <taxon>Pseudomonadati</taxon>
        <taxon>Pseudomonadota</taxon>
        <taxon>Alphaproteobacteria</taxon>
        <taxon>Hyphomicrobiales</taxon>
        <taxon>Methylobacteriaceae</taxon>
        <taxon>Microvirga</taxon>
    </lineage>
</organism>
<dbReference type="EMBL" id="JAATJS010000003">
    <property type="protein sequence ID" value="NIX77226.1"/>
    <property type="molecule type" value="Genomic_DNA"/>
</dbReference>
<evidence type="ECO:0000313" key="2">
    <source>
        <dbReference type="Proteomes" id="UP000707352"/>
    </source>
</evidence>
<gene>
    <name evidence="1" type="ORF">HB375_11465</name>
</gene>
<reference evidence="1 2" key="1">
    <citation type="submission" date="2020-03" db="EMBL/GenBank/DDBJ databases">
        <title>The genome sequence of Microvirga sp. c23x22.</title>
        <authorList>
            <person name="Zhang X."/>
        </authorList>
    </citation>
    <scope>NUCLEOTIDE SEQUENCE [LARGE SCALE GENOMIC DNA]</scope>
    <source>
        <strain evidence="2">c23x22</strain>
    </source>
</reference>
<evidence type="ECO:0000313" key="1">
    <source>
        <dbReference type="EMBL" id="NIX77226.1"/>
    </source>
</evidence>
<keyword evidence="2" id="KW-1185">Reference proteome</keyword>
<comment type="caution">
    <text evidence="1">The sequence shown here is derived from an EMBL/GenBank/DDBJ whole genome shotgun (WGS) entry which is preliminary data.</text>
</comment>
<proteinExistence type="predicted"/>
<protein>
    <recommendedName>
        <fullName evidence="3">DUF4440 domain-containing protein</fullName>
    </recommendedName>
</protein>
<name>A0ABX0VDM8_9HYPH</name>
<evidence type="ECO:0008006" key="3">
    <source>
        <dbReference type="Google" id="ProtNLM"/>
    </source>
</evidence>